<accession>A0ABQ8RYS3</accession>
<sequence>MVMSTDTTWCNEQENSHIAQYIDTQNNSVVRVHGQQIVGRIFLAGCVNAERCLQLVKDVLEQYIGDMVVAGIRRV</sequence>
<dbReference type="Proteomes" id="UP001148838">
    <property type="component" value="Unassembled WGS sequence"/>
</dbReference>
<organism evidence="1 2">
    <name type="scientific">Periplaneta americana</name>
    <name type="common">American cockroach</name>
    <name type="synonym">Blatta americana</name>
    <dbReference type="NCBI Taxonomy" id="6978"/>
    <lineage>
        <taxon>Eukaryota</taxon>
        <taxon>Metazoa</taxon>
        <taxon>Ecdysozoa</taxon>
        <taxon>Arthropoda</taxon>
        <taxon>Hexapoda</taxon>
        <taxon>Insecta</taxon>
        <taxon>Pterygota</taxon>
        <taxon>Neoptera</taxon>
        <taxon>Polyneoptera</taxon>
        <taxon>Dictyoptera</taxon>
        <taxon>Blattodea</taxon>
        <taxon>Blattoidea</taxon>
        <taxon>Blattidae</taxon>
        <taxon>Blattinae</taxon>
        <taxon>Periplaneta</taxon>
    </lineage>
</organism>
<name>A0ABQ8RYS3_PERAM</name>
<protein>
    <submittedName>
        <fullName evidence="1">Uncharacterized protein</fullName>
    </submittedName>
</protein>
<keyword evidence="2" id="KW-1185">Reference proteome</keyword>
<proteinExistence type="predicted"/>
<evidence type="ECO:0000313" key="1">
    <source>
        <dbReference type="EMBL" id="KAJ4426879.1"/>
    </source>
</evidence>
<evidence type="ECO:0000313" key="2">
    <source>
        <dbReference type="Proteomes" id="UP001148838"/>
    </source>
</evidence>
<dbReference type="EMBL" id="JAJSOF020000039">
    <property type="protein sequence ID" value="KAJ4426879.1"/>
    <property type="molecule type" value="Genomic_DNA"/>
</dbReference>
<reference evidence="1 2" key="1">
    <citation type="journal article" date="2022" name="Allergy">
        <title>Genome assembly and annotation of Periplaneta americana reveal a comprehensive cockroach allergen profile.</title>
        <authorList>
            <person name="Wang L."/>
            <person name="Xiong Q."/>
            <person name="Saelim N."/>
            <person name="Wang L."/>
            <person name="Nong W."/>
            <person name="Wan A.T."/>
            <person name="Shi M."/>
            <person name="Liu X."/>
            <person name="Cao Q."/>
            <person name="Hui J.H.L."/>
            <person name="Sookrung N."/>
            <person name="Leung T.F."/>
            <person name="Tungtrongchitr A."/>
            <person name="Tsui S.K.W."/>
        </authorList>
    </citation>
    <scope>NUCLEOTIDE SEQUENCE [LARGE SCALE GENOMIC DNA]</scope>
    <source>
        <tissue evidence="1">Whole body-01</tissue>
    </source>
</reference>
<gene>
    <name evidence="1" type="ORF">ANN_26678</name>
</gene>
<comment type="caution">
    <text evidence="1">The sequence shown here is derived from an EMBL/GenBank/DDBJ whole genome shotgun (WGS) entry which is preliminary data.</text>
</comment>